<comment type="cofactor">
    <cofactor evidence="1">
        <name>pyridoxal 5'-phosphate</name>
        <dbReference type="ChEBI" id="CHEBI:597326"/>
    </cofactor>
</comment>
<evidence type="ECO:0000256" key="1">
    <source>
        <dbReference type="ARBA" id="ARBA00001933"/>
    </source>
</evidence>
<dbReference type="InterPro" id="IPR000192">
    <property type="entry name" value="Aminotrans_V_dom"/>
</dbReference>
<reference evidence="5 6" key="1">
    <citation type="submission" date="2019-01" db="EMBL/GenBank/DDBJ databases">
        <authorList>
            <person name="Ferrante I. M."/>
        </authorList>
    </citation>
    <scope>NUCLEOTIDE SEQUENCE [LARGE SCALE GENOMIC DNA]</scope>
    <source>
        <strain evidence="5 6">B856</strain>
    </source>
</reference>
<dbReference type="OrthoDB" id="10250117at2759"/>
<keyword evidence="3" id="KW-0472">Membrane</keyword>
<dbReference type="Proteomes" id="UP000291116">
    <property type="component" value="Unassembled WGS sequence"/>
</dbReference>
<gene>
    <name evidence="5" type="ORF">PSNMU_V1.4_AUG-EV-PASAV3_0060810</name>
</gene>
<keyword evidence="6" id="KW-1185">Reference proteome</keyword>
<dbReference type="AlphaFoldDB" id="A0A448ZAZ1"/>
<evidence type="ECO:0000256" key="2">
    <source>
        <dbReference type="ARBA" id="ARBA00006490"/>
    </source>
</evidence>
<comment type="similarity">
    <text evidence="2">Belongs to the class-V pyridoxal-phosphate-dependent aminotransferase family. NifS/IscS subfamily.</text>
</comment>
<dbReference type="InterPro" id="IPR015424">
    <property type="entry name" value="PyrdxlP-dep_Trfase"/>
</dbReference>
<evidence type="ECO:0000259" key="4">
    <source>
        <dbReference type="Pfam" id="PF00266"/>
    </source>
</evidence>
<feature type="domain" description="Aminotransferase class V" evidence="4">
    <location>
        <begin position="94"/>
        <end position="502"/>
    </location>
</feature>
<name>A0A448ZAZ1_9STRA</name>
<dbReference type="InterPro" id="IPR015422">
    <property type="entry name" value="PyrdxlP-dep_Trfase_small"/>
</dbReference>
<dbReference type="InterPro" id="IPR015421">
    <property type="entry name" value="PyrdxlP-dep_Trfase_major"/>
</dbReference>
<dbReference type="PANTHER" id="PTHR11601">
    <property type="entry name" value="CYSTEINE DESULFURYLASE FAMILY MEMBER"/>
    <property type="match status" value="1"/>
</dbReference>
<protein>
    <recommendedName>
        <fullName evidence="4">Aminotransferase class V domain-containing protein</fullName>
    </recommendedName>
</protein>
<dbReference type="SUPFAM" id="SSF53383">
    <property type="entry name" value="PLP-dependent transferases"/>
    <property type="match status" value="1"/>
</dbReference>
<sequence>MPQLQAQQPRILAASSSSWMTKGNASWLATAVGGTAFVAASTASAWMVYTHRTKRLGGSIVSGLLSPLFRRSRSLRSSSSSSKPQIATAPKSYYLDYNGTTPIYPEVFDAMEPYLKEHFGNPSSSHLFGTEPRIAIENARRQILTQLLGVKDTAESNPGKNGLDLSAVWFTGCGTESDNLAVRLALMSAPSRSSASGGRQKHIVTCNVEHPAIENYLRWLEEDQSDEIDGAVRSSGSIRVTRVPVNNEGRVSAEDVLKAITPDTVLVTLMLANNESGALQPVKEVAEECRRRGVLCHTDAAQAAGKVSIHLSDMGNPDMVTIVGHKIGAPKGIAALYVRPGCLNEHGRAFRANQSGVLLIGGGQEFGRRGGTENTPYIVGLGRAAELAQEHLERNAAHTEELRGRLLDNLERRLGAARVRANGPGDPCQRLPNTLSVGLDGIRSSDLLSSVGHVVAASAGAACHSSGGSISSVLVAMEVPESFARGTLRLSVGPGTTLGDVDEASEIIARAALSQWGEEGRA</sequence>
<evidence type="ECO:0000313" key="6">
    <source>
        <dbReference type="Proteomes" id="UP000291116"/>
    </source>
</evidence>
<evidence type="ECO:0000313" key="5">
    <source>
        <dbReference type="EMBL" id="VEU39237.1"/>
    </source>
</evidence>
<keyword evidence="3" id="KW-1133">Transmembrane helix</keyword>
<dbReference type="Gene3D" id="3.90.1150.10">
    <property type="entry name" value="Aspartate Aminotransferase, domain 1"/>
    <property type="match status" value="1"/>
</dbReference>
<dbReference type="PANTHER" id="PTHR11601:SF34">
    <property type="entry name" value="CYSTEINE DESULFURASE"/>
    <property type="match status" value="1"/>
</dbReference>
<accession>A0A448ZAZ1</accession>
<dbReference type="Gene3D" id="3.40.640.10">
    <property type="entry name" value="Type I PLP-dependent aspartate aminotransferase-like (Major domain)"/>
    <property type="match status" value="1"/>
</dbReference>
<dbReference type="EMBL" id="CAACVS010000212">
    <property type="protein sequence ID" value="VEU39237.1"/>
    <property type="molecule type" value="Genomic_DNA"/>
</dbReference>
<proteinExistence type="inferred from homology"/>
<keyword evidence="3" id="KW-0812">Transmembrane</keyword>
<organism evidence="5 6">
    <name type="scientific">Pseudo-nitzschia multistriata</name>
    <dbReference type="NCBI Taxonomy" id="183589"/>
    <lineage>
        <taxon>Eukaryota</taxon>
        <taxon>Sar</taxon>
        <taxon>Stramenopiles</taxon>
        <taxon>Ochrophyta</taxon>
        <taxon>Bacillariophyta</taxon>
        <taxon>Bacillariophyceae</taxon>
        <taxon>Bacillariophycidae</taxon>
        <taxon>Bacillariales</taxon>
        <taxon>Bacillariaceae</taxon>
        <taxon>Pseudo-nitzschia</taxon>
    </lineage>
</organism>
<dbReference type="Gene3D" id="1.10.260.50">
    <property type="match status" value="1"/>
</dbReference>
<dbReference type="Pfam" id="PF00266">
    <property type="entry name" value="Aminotran_5"/>
    <property type="match status" value="1"/>
</dbReference>
<feature type="transmembrane region" description="Helical" evidence="3">
    <location>
        <begin position="25"/>
        <end position="49"/>
    </location>
</feature>
<evidence type="ECO:0000256" key="3">
    <source>
        <dbReference type="SAM" id="Phobius"/>
    </source>
</evidence>